<dbReference type="AlphaFoldDB" id="A0A8A1LWS3"/>
<sequence length="159" mass="17295">MSRPRRWEFYFMQIPQFWVLALSNLFQSFAIYVPSTYLPTFASLTGVLPRMSAFLLSAFQMSPPRWAGLRSAIPVTGSTTFTSSPSLLHLSPALLHSLSGGFAQSLSPLLASSGCGLGAYKHVIIYMGSFWLASSIEIVGDGLGRAALRKVSVSDNRSI</sequence>
<organism evidence="1 2">
    <name type="scientific">Ajellomyces capsulatus (strain H88)</name>
    <name type="common">Darling's disease fungus</name>
    <name type="synonym">Histoplasma capsulatum</name>
    <dbReference type="NCBI Taxonomy" id="544711"/>
    <lineage>
        <taxon>Eukaryota</taxon>
        <taxon>Fungi</taxon>
        <taxon>Dikarya</taxon>
        <taxon>Ascomycota</taxon>
        <taxon>Pezizomycotina</taxon>
        <taxon>Eurotiomycetes</taxon>
        <taxon>Eurotiomycetidae</taxon>
        <taxon>Onygenales</taxon>
        <taxon>Ajellomycetaceae</taxon>
        <taxon>Histoplasma</taxon>
    </lineage>
</organism>
<dbReference type="VEuPathDB" id="FungiDB:I7I53_05382"/>
<evidence type="ECO:0000313" key="1">
    <source>
        <dbReference type="EMBL" id="QSS57003.1"/>
    </source>
</evidence>
<dbReference type="Proteomes" id="UP000663419">
    <property type="component" value="Chromosome 5"/>
</dbReference>
<proteinExistence type="predicted"/>
<evidence type="ECO:0000313" key="2">
    <source>
        <dbReference type="Proteomes" id="UP000663419"/>
    </source>
</evidence>
<dbReference type="EMBL" id="CP069106">
    <property type="protein sequence ID" value="QSS57003.1"/>
    <property type="molecule type" value="Genomic_DNA"/>
</dbReference>
<name>A0A8A1LWS3_AJEC8</name>
<gene>
    <name evidence="1" type="ORF">I7I53_05382</name>
</gene>
<reference evidence="1" key="1">
    <citation type="submission" date="2021-01" db="EMBL/GenBank/DDBJ databases">
        <title>Chromosome-level genome assembly of a human fungal pathogen reveals clustering of transcriptionally co-regulated genes.</title>
        <authorList>
            <person name="Voorhies M."/>
            <person name="Cohen S."/>
            <person name="Shea T.P."/>
            <person name="Petrus S."/>
            <person name="Munoz J.F."/>
            <person name="Poplawski S."/>
            <person name="Goldman W.E."/>
            <person name="Michael T."/>
            <person name="Cuomo C.A."/>
            <person name="Sil A."/>
            <person name="Beyhan S."/>
        </authorList>
    </citation>
    <scope>NUCLEOTIDE SEQUENCE</scope>
    <source>
        <strain evidence="1">H88</strain>
    </source>
</reference>
<protein>
    <submittedName>
        <fullName evidence="1">MFS monocarboxylate transporter-like protein</fullName>
    </submittedName>
</protein>
<accession>A0A8A1LWS3</accession>